<accession>A0AAD6TXN7</accession>
<feature type="compositionally biased region" description="Basic and acidic residues" evidence="1">
    <location>
        <begin position="445"/>
        <end position="459"/>
    </location>
</feature>
<gene>
    <name evidence="2" type="ORF">B0H15DRAFT_804968</name>
</gene>
<sequence>MVGIKMGDGHNYQSAILSPFRYGTVLDLAATSNGVVDDQQATHATPGQPASGGHDPDTKLVVSLNPAKEQSDKGQPTHPHPQAKLSIHIDTDSRPLKRKSRNAAQDLDTSKCLRSTSVEPPPHSLASGSNGPAPASPGSESRPAEPVTENTPVAQPHKSLPNFHKNRRMDTEAPAAAVRLSEGVMTMPNGQQYTAPPPGGFPVPQCVESPWRNTSDRNRADWGAEPGPKGWVRVYRAKYNANARETVEKLRFVIPRLVDAPGVIISPPTAREELDERLPPPGTSRFPYIMTLQNFSCTDDEEANKFVAGTVQAKLKSIKEASEFLAKHSSETDAAAAAKAAADTIDSIHAKSLEIALPGGGKDVVWNIYCLPPPSIDFFNFLEWCSAARGLTYDTARFGTGVPRMARDQLFCVGCKSYDHPMGLCPYPRIVGWFGPSLNSLASDDKTLRAAEEQAEKKNPKGGKGGKPGHRSAKAMYRPKGGRRG</sequence>
<organism evidence="2 3">
    <name type="scientific">Mycena belliarum</name>
    <dbReference type="NCBI Taxonomy" id="1033014"/>
    <lineage>
        <taxon>Eukaryota</taxon>
        <taxon>Fungi</taxon>
        <taxon>Dikarya</taxon>
        <taxon>Basidiomycota</taxon>
        <taxon>Agaricomycotina</taxon>
        <taxon>Agaricomycetes</taxon>
        <taxon>Agaricomycetidae</taxon>
        <taxon>Agaricales</taxon>
        <taxon>Marasmiineae</taxon>
        <taxon>Mycenaceae</taxon>
        <taxon>Mycena</taxon>
    </lineage>
</organism>
<protein>
    <submittedName>
        <fullName evidence="2">Uncharacterized protein</fullName>
    </submittedName>
</protein>
<evidence type="ECO:0000313" key="3">
    <source>
        <dbReference type="Proteomes" id="UP001222325"/>
    </source>
</evidence>
<proteinExistence type="predicted"/>
<evidence type="ECO:0000256" key="1">
    <source>
        <dbReference type="SAM" id="MobiDB-lite"/>
    </source>
</evidence>
<dbReference type="EMBL" id="JARJCN010000069">
    <property type="protein sequence ID" value="KAJ7077989.1"/>
    <property type="molecule type" value="Genomic_DNA"/>
</dbReference>
<feature type="region of interest" description="Disordered" evidence="1">
    <location>
        <begin position="39"/>
        <end position="168"/>
    </location>
</feature>
<comment type="caution">
    <text evidence="2">The sequence shown here is derived from an EMBL/GenBank/DDBJ whole genome shotgun (WGS) entry which is preliminary data.</text>
</comment>
<keyword evidence="3" id="KW-1185">Reference proteome</keyword>
<reference evidence="2" key="1">
    <citation type="submission" date="2023-03" db="EMBL/GenBank/DDBJ databases">
        <title>Massive genome expansion in bonnet fungi (Mycena s.s.) driven by repeated elements and novel gene families across ecological guilds.</title>
        <authorList>
            <consortium name="Lawrence Berkeley National Laboratory"/>
            <person name="Harder C.B."/>
            <person name="Miyauchi S."/>
            <person name="Viragh M."/>
            <person name="Kuo A."/>
            <person name="Thoen E."/>
            <person name="Andreopoulos B."/>
            <person name="Lu D."/>
            <person name="Skrede I."/>
            <person name="Drula E."/>
            <person name="Henrissat B."/>
            <person name="Morin E."/>
            <person name="Kohler A."/>
            <person name="Barry K."/>
            <person name="LaButti K."/>
            <person name="Morin E."/>
            <person name="Salamov A."/>
            <person name="Lipzen A."/>
            <person name="Mereny Z."/>
            <person name="Hegedus B."/>
            <person name="Baldrian P."/>
            <person name="Stursova M."/>
            <person name="Weitz H."/>
            <person name="Taylor A."/>
            <person name="Grigoriev I.V."/>
            <person name="Nagy L.G."/>
            <person name="Martin F."/>
            <person name="Kauserud H."/>
        </authorList>
    </citation>
    <scope>NUCLEOTIDE SEQUENCE</scope>
    <source>
        <strain evidence="2">CBHHK173m</strain>
    </source>
</reference>
<feature type="region of interest" description="Disordered" evidence="1">
    <location>
        <begin position="445"/>
        <end position="485"/>
    </location>
</feature>
<dbReference type="AlphaFoldDB" id="A0AAD6TXN7"/>
<name>A0AAD6TXN7_9AGAR</name>
<evidence type="ECO:0000313" key="2">
    <source>
        <dbReference type="EMBL" id="KAJ7077989.1"/>
    </source>
</evidence>
<dbReference type="Proteomes" id="UP001222325">
    <property type="component" value="Unassembled WGS sequence"/>
</dbReference>